<sequence length="260" mass="28711">MLKYMICLGKNNNDNSRCRPEAKDYLGCRMDHELMTRESWKKLGFDDLDSPAMADCEPEQSGGWHILLCCTGSVASLKVPELAALLQRAPAAGRRAVTIRVVSTDAARHFFSPSDLPPGVQHYTDADEWSAWRGRGDPVLHIALREWAHLLLVAPLDANSLAKLATGLCDTLVTCVARAWPLGRRPVLLCPAMNTEMWRHPVTAPQLETLRSWGCSVQPPVQKTLVCGETGVGAMAHLEDIRDTAYRLLEQWEKGAAGET</sequence>
<evidence type="ECO:0000313" key="4">
    <source>
        <dbReference type="EMBL" id="KAF0295451.1"/>
    </source>
</evidence>
<evidence type="ECO:0000256" key="1">
    <source>
        <dbReference type="ARBA" id="ARBA00022993"/>
    </source>
</evidence>
<dbReference type="GO" id="GO:0071513">
    <property type="term" value="C:phosphopantothenoylcysteine decarboxylase complex"/>
    <property type="evidence" value="ECO:0007669"/>
    <property type="project" value="TreeGrafter"/>
</dbReference>
<dbReference type="GO" id="GO:0015937">
    <property type="term" value="P:coenzyme A biosynthetic process"/>
    <property type="evidence" value="ECO:0007669"/>
    <property type="project" value="UniProtKB-KW"/>
</dbReference>
<comment type="similarity">
    <text evidence="2">Belongs to the HFCD (homooligomeric flavin containing Cys decarboxylase) superfamily.</text>
</comment>
<evidence type="ECO:0000256" key="2">
    <source>
        <dbReference type="ARBA" id="ARBA00038350"/>
    </source>
</evidence>
<accession>A0A6A4W0Z3</accession>
<evidence type="ECO:0000313" key="5">
    <source>
        <dbReference type="Proteomes" id="UP000440578"/>
    </source>
</evidence>
<dbReference type="Pfam" id="PF02441">
    <property type="entry name" value="Flavoprotein"/>
    <property type="match status" value="1"/>
</dbReference>
<dbReference type="SUPFAM" id="SSF52507">
    <property type="entry name" value="Homo-oligomeric flavin-containing Cys decarboxylases, HFCD"/>
    <property type="match status" value="1"/>
</dbReference>
<dbReference type="PANTHER" id="PTHR14359:SF6">
    <property type="entry name" value="PHOSPHOPANTOTHENOYLCYSTEINE DECARBOXYLASE"/>
    <property type="match status" value="1"/>
</dbReference>
<protein>
    <submittedName>
        <fullName evidence="4">Phosphopantothenoylcysteine decarboxylase</fullName>
    </submittedName>
</protein>
<dbReference type="EMBL" id="VIIS01001616">
    <property type="protein sequence ID" value="KAF0295451.1"/>
    <property type="molecule type" value="Genomic_DNA"/>
</dbReference>
<reference evidence="4 5" key="1">
    <citation type="submission" date="2019-07" db="EMBL/GenBank/DDBJ databases">
        <title>Draft genome assembly of a fouling barnacle, Amphibalanus amphitrite (Darwin, 1854): The first reference genome for Thecostraca.</title>
        <authorList>
            <person name="Kim W."/>
        </authorList>
    </citation>
    <scope>NUCLEOTIDE SEQUENCE [LARGE SCALE GENOMIC DNA]</scope>
    <source>
        <strain evidence="4">SNU_AA5</strain>
        <tissue evidence="4">Soma without cirri and trophi</tissue>
    </source>
</reference>
<dbReference type="InterPro" id="IPR003382">
    <property type="entry name" value="Flavoprotein"/>
</dbReference>
<evidence type="ECO:0000259" key="3">
    <source>
        <dbReference type="Pfam" id="PF02441"/>
    </source>
</evidence>
<dbReference type="GO" id="GO:0010181">
    <property type="term" value="F:FMN binding"/>
    <property type="evidence" value="ECO:0007669"/>
    <property type="project" value="TreeGrafter"/>
</dbReference>
<dbReference type="Gene3D" id="3.40.50.1950">
    <property type="entry name" value="Flavin prenyltransferase-like"/>
    <property type="match status" value="1"/>
</dbReference>
<proteinExistence type="inferred from homology"/>
<comment type="caution">
    <text evidence="4">The sequence shown here is derived from an EMBL/GenBank/DDBJ whole genome shotgun (WGS) entry which is preliminary data.</text>
</comment>
<dbReference type="Proteomes" id="UP000440578">
    <property type="component" value="Unassembled WGS sequence"/>
</dbReference>
<dbReference type="GO" id="GO:0004633">
    <property type="term" value="F:phosphopantothenoylcysteine decarboxylase activity"/>
    <property type="evidence" value="ECO:0007669"/>
    <property type="project" value="TreeGrafter"/>
</dbReference>
<gene>
    <name evidence="4" type="primary">PPCDC</name>
    <name evidence="4" type="ORF">FJT64_007008</name>
</gene>
<organism evidence="4 5">
    <name type="scientific">Amphibalanus amphitrite</name>
    <name type="common">Striped barnacle</name>
    <name type="synonym">Balanus amphitrite</name>
    <dbReference type="NCBI Taxonomy" id="1232801"/>
    <lineage>
        <taxon>Eukaryota</taxon>
        <taxon>Metazoa</taxon>
        <taxon>Ecdysozoa</taxon>
        <taxon>Arthropoda</taxon>
        <taxon>Crustacea</taxon>
        <taxon>Multicrustacea</taxon>
        <taxon>Cirripedia</taxon>
        <taxon>Thoracica</taxon>
        <taxon>Thoracicalcarea</taxon>
        <taxon>Balanomorpha</taxon>
        <taxon>Balanoidea</taxon>
        <taxon>Balanidae</taxon>
        <taxon>Amphibalaninae</taxon>
        <taxon>Amphibalanus</taxon>
    </lineage>
</organism>
<feature type="domain" description="Flavoprotein" evidence="3">
    <location>
        <begin position="65"/>
        <end position="243"/>
    </location>
</feature>
<dbReference type="InterPro" id="IPR036551">
    <property type="entry name" value="Flavin_trans-like"/>
</dbReference>
<name>A0A6A4W0Z3_AMPAM</name>
<dbReference type="OrthoDB" id="6380398at2759"/>
<dbReference type="AlphaFoldDB" id="A0A6A4W0Z3"/>
<keyword evidence="1" id="KW-0173">Coenzyme A biosynthesis</keyword>
<keyword evidence="5" id="KW-1185">Reference proteome</keyword>
<dbReference type="PANTHER" id="PTHR14359">
    <property type="entry name" value="HOMO-OLIGOMERIC FLAVIN CONTAINING CYS DECARBOXYLASE FAMILY"/>
    <property type="match status" value="1"/>
</dbReference>